<dbReference type="Proteomes" id="UP001410394">
    <property type="component" value="Unassembled WGS sequence"/>
</dbReference>
<reference evidence="1 2" key="1">
    <citation type="journal article" date="2018" name="Int. J. Syst. Evol. Microbiol.">
        <title>Uliginosibacterium sediminicola sp. nov., isolated from freshwater sediment.</title>
        <authorList>
            <person name="Hwang W.M."/>
            <person name="Kim S.M."/>
            <person name="Kang K."/>
            <person name="Ahn T.Y."/>
        </authorList>
    </citation>
    <scope>NUCLEOTIDE SEQUENCE [LARGE SCALE GENOMIC DNA]</scope>
    <source>
        <strain evidence="1 2">M1-21</strain>
    </source>
</reference>
<protein>
    <submittedName>
        <fullName evidence="1">Uncharacterized protein</fullName>
    </submittedName>
</protein>
<evidence type="ECO:0000313" key="2">
    <source>
        <dbReference type="Proteomes" id="UP001410394"/>
    </source>
</evidence>
<comment type="caution">
    <text evidence="1">The sequence shown here is derived from an EMBL/GenBank/DDBJ whole genome shotgun (WGS) entry which is preliminary data.</text>
</comment>
<organism evidence="1 2">
    <name type="scientific">Uliginosibacterium sediminicola</name>
    <dbReference type="NCBI Taxonomy" id="2024550"/>
    <lineage>
        <taxon>Bacteria</taxon>
        <taxon>Pseudomonadati</taxon>
        <taxon>Pseudomonadota</taxon>
        <taxon>Betaproteobacteria</taxon>
        <taxon>Rhodocyclales</taxon>
        <taxon>Zoogloeaceae</taxon>
        <taxon>Uliginosibacterium</taxon>
    </lineage>
</organism>
<proteinExistence type="predicted"/>
<dbReference type="EMBL" id="JBDIVE010000011">
    <property type="protein sequence ID" value="MEN3070221.1"/>
    <property type="molecule type" value="Genomic_DNA"/>
</dbReference>
<accession>A0ABU9Z296</accession>
<gene>
    <name evidence="1" type="ORF">ABDB84_17180</name>
</gene>
<name>A0ABU9Z296_9RHOO</name>
<sequence length="177" mass="20443">MSKSSTFELDDWLDRWDFQAVADFDDKLKECEFFFDLISSETNRNRFRWLVSAFLNAAYSFFESTALTAYFRFTAPETGESVEDHEGLAILRNHVKVIQDAKNPKFVKTAGLTPLTKQLYEFRKKSTHHYPLSIMVTGEALPENFHFGDMRGEGVPVIPLCRDVLELIRAVYAEIND</sequence>
<keyword evidence="2" id="KW-1185">Reference proteome</keyword>
<dbReference type="RefSeq" id="WP_345920996.1">
    <property type="nucleotide sequence ID" value="NZ_JBDIVE010000011.1"/>
</dbReference>
<evidence type="ECO:0000313" key="1">
    <source>
        <dbReference type="EMBL" id="MEN3070221.1"/>
    </source>
</evidence>